<keyword evidence="1" id="KW-0472">Membrane</keyword>
<dbReference type="EMBL" id="LDJX01000003">
    <property type="protein sequence ID" value="KPM32106.1"/>
    <property type="molecule type" value="Genomic_DNA"/>
</dbReference>
<protein>
    <submittedName>
        <fullName evidence="2">Uncharacterized protein</fullName>
    </submittedName>
</protein>
<comment type="caution">
    <text evidence="2">The sequence shown here is derived from an EMBL/GenBank/DDBJ whole genome shotgun (WGS) entry which is preliminary data.</text>
</comment>
<organism evidence="2 3">
    <name type="scientific">Croceitalea dokdonensis DOKDO 023</name>
    <dbReference type="NCBI Taxonomy" id="1300341"/>
    <lineage>
        <taxon>Bacteria</taxon>
        <taxon>Pseudomonadati</taxon>
        <taxon>Bacteroidota</taxon>
        <taxon>Flavobacteriia</taxon>
        <taxon>Flavobacteriales</taxon>
        <taxon>Flavobacteriaceae</taxon>
        <taxon>Croceitalea</taxon>
    </lineage>
</organism>
<name>A0A0P7AJV5_9FLAO</name>
<evidence type="ECO:0000313" key="3">
    <source>
        <dbReference type="Proteomes" id="UP000050280"/>
    </source>
</evidence>
<keyword evidence="1" id="KW-0812">Transmembrane</keyword>
<reference evidence="2 3" key="1">
    <citation type="submission" date="2015-09" db="EMBL/GenBank/DDBJ databases">
        <title>Genome sequence of the marine flavobacterium Croceitalea dokdonensis DOKDO 023 that contains proton- and sodium-pumping rhodopsins.</title>
        <authorList>
            <person name="Kwon S.-K."/>
            <person name="Lee H.K."/>
            <person name="Kwak M.-J."/>
            <person name="Kim J.F."/>
        </authorList>
    </citation>
    <scope>NUCLEOTIDE SEQUENCE [LARGE SCALE GENOMIC DNA]</scope>
    <source>
        <strain evidence="2 3">DOKDO 023</strain>
    </source>
</reference>
<dbReference type="AlphaFoldDB" id="A0A0P7AJV5"/>
<sequence>MLLFGCWITSFFISDISIYADLFLFLATAVTIIIALKEK</sequence>
<accession>A0A0P7AJV5</accession>
<evidence type="ECO:0000313" key="2">
    <source>
        <dbReference type="EMBL" id="KPM32106.1"/>
    </source>
</evidence>
<gene>
    <name evidence="2" type="ORF">I595_1755</name>
</gene>
<dbReference type="Proteomes" id="UP000050280">
    <property type="component" value="Unassembled WGS sequence"/>
</dbReference>
<dbReference type="STRING" id="1300341.I595_1755"/>
<keyword evidence="1" id="KW-1133">Transmembrane helix</keyword>
<proteinExistence type="predicted"/>
<feature type="transmembrane region" description="Helical" evidence="1">
    <location>
        <begin position="16"/>
        <end position="36"/>
    </location>
</feature>
<evidence type="ECO:0000256" key="1">
    <source>
        <dbReference type="SAM" id="Phobius"/>
    </source>
</evidence>
<keyword evidence="3" id="KW-1185">Reference proteome</keyword>